<dbReference type="FunFam" id="2.70.170.10:FF:000016">
    <property type="entry name" value="Nicotinic acetylcholine receptor subunit"/>
    <property type="match status" value="1"/>
</dbReference>
<evidence type="ECO:0000256" key="12">
    <source>
        <dbReference type="ARBA" id="ARBA00023286"/>
    </source>
</evidence>
<dbReference type="SUPFAM" id="SSF90112">
    <property type="entry name" value="Neurotransmitter-gated ion-channel transmembrane pore"/>
    <property type="match status" value="1"/>
</dbReference>
<dbReference type="CDD" id="cd18997">
    <property type="entry name" value="LGIC_ECD_nAChR"/>
    <property type="match status" value="1"/>
</dbReference>
<evidence type="ECO:0000256" key="8">
    <source>
        <dbReference type="ARBA" id="ARBA00023136"/>
    </source>
</evidence>
<dbReference type="InterPro" id="IPR002394">
    <property type="entry name" value="Nicotinic_acetylcholine_rcpt"/>
</dbReference>
<dbReference type="Gene3D" id="1.20.58.390">
    <property type="entry name" value="Neurotransmitter-gated ion-channel transmembrane domain"/>
    <property type="match status" value="1"/>
</dbReference>
<dbReference type="InterPro" id="IPR018000">
    <property type="entry name" value="Neurotransmitter_ion_chnl_CS"/>
</dbReference>
<keyword evidence="8 15" id="KW-0472">Membrane</keyword>
<dbReference type="AlphaFoldDB" id="A0AAN8JS79"/>
<dbReference type="GO" id="GO:0045211">
    <property type="term" value="C:postsynaptic membrane"/>
    <property type="evidence" value="ECO:0007669"/>
    <property type="project" value="InterPro"/>
</dbReference>
<evidence type="ECO:0000256" key="6">
    <source>
        <dbReference type="ARBA" id="ARBA00023018"/>
    </source>
</evidence>
<evidence type="ECO:0000256" key="11">
    <source>
        <dbReference type="ARBA" id="ARBA00023180"/>
    </source>
</evidence>
<evidence type="ECO:0000256" key="10">
    <source>
        <dbReference type="ARBA" id="ARBA00023170"/>
    </source>
</evidence>
<evidence type="ECO:0000256" key="4">
    <source>
        <dbReference type="ARBA" id="ARBA00022692"/>
    </source>
</evidence>
<accession>A0AAN8JS79</accession>
<keyword evidence="12" id="KW-1071">Ligand-gated ion channel</keyword>
<comment type="similarity">
    <text evidence="1">Belongs to the ligand-gated ion channel (TC 1.A.9) family. Acetylcholine receptor (TC 1.A.9.1) subfamily.</text>
</comment>
<dbReference type="GO" id="GO:0004888">
    <property type="term" value="F:transmembrane signaling receptor activity"/>
    <property type="evidence" value="ECO:0007669"/>
    <property type="project" value="InterPro"/>
</dbReference>
<dbReference type="InterPro" id="IPR006029">
    <property type="entry name" value="Neurotrans-gated_channel_TM"/>
</dbReference>
<evidence type="ECO:0000313" key="19">
    <source>
        <dbReference type="Proteomes" id="UP001347796"/>
    </source>
</evidence>
<feature type="transmembrane region" description="Helical" evidence="15">
    <location>
        <begin position="302"/>
        <end position="325"/>
    </location>
</feature>
<dbReference type="Pfam" id="PF02932">
    <property type="entry name" value="Neur_chan_memb"/>
    <property type="match status" value="1"/>
</dbReference>
<evidence type="ECO:0000256" key="15">
    <source>
        <dbReference type="RuleBase" id="RU000687"/>
    </source>
</evidence>
<dbReference type="SUPFAM" id="SSF63712">
    <property type="entry name" value="Nicotinic receptor ligand binding domain-like"/>
    <property type="match status" value="1"/>
</dbReference>
<evidence type="ECO:0000256" key="13">
    <source>
        <dbReference type="ARBA" id="ARBA00023303"/>
    </source>
</evidence>
<evidence type="ECO:0000256" key="7">
    <source>
        <dbReference type="ARBA" id="ARBA00023065"/>
    </source>
</evidence>
<proteinExistence type="inferred from homology"/>
<comment type="subcellular location">
    <subcellularLocation>
        <location evidence="14">Synaptic cell membrane</location>
        <topology evidence="14">Multi-pass membrane protein</topology>
    </subcellularLocation>
</comment>
<evidence type="ECO:0000256" key="5">
    <source>
        <dbReference type="ARBA" id="ARBA00022989"/>
    </source>
</evidence>
<dbReference type="Proteomes" id="UP001347796">
    <property type="component" value="Unassembled WGS sequence"/>
</dbReference>
<dbReference type="CDD" id="cd19051">
    <property type="entry name" value="LGIC_TM_cation"/>
    <property type="match status" value="1"/>
</dbReference>
<evidence type="ECO:0000256" key="9">
    <source>
        <dbReference type="ARBA" id="ARBA00023157"/>
    </source>
</evidence>
<dbReference type="Pfam" id="PF02931">
    <property type="entry name" value="Neur_chan_LBD"/>
    <property type="match status" value="1"/>
</dbReference>
<organism evidence="18 19">
    <name type="scientific">Patella caerulea</name>
    <name type="common">Rayed Mediterranean limpet</name>
    <dbReference type="NCBI Taxonomy" id="87958"/>
    <lineage>
        <taxon>Eukaryota</taxon>
        <taxon>Metazoa</taxon>
        <taxon>Spiralia</taxon>
        <taxon>Lophotrochozoa</taxon>
        <taxon>Mollusca</taxon>
        <taxon>Gastropoda</taxon>
        <taxon>Patellogastropoda</taxon>
        <taxon>Patelloidea</taxon>
        <taxon>Patellidae</taxon>
        <taxon>Patella</taxon>
    </lineage>
</organism>
<evidence type="ECO:0000256" key="1">
    <source>
        <dbReference type="ARBA" id="ARBA00009237"/>
    </source>
</evidence>
<evidence type="ECO:0000259" key="16">
    <source>
        <dbReference type="Pfam" id="PF02931"/>
    </source>
</evidence>
<keyword evidence="4 15" id="KW-0812">Transmembrane</keyword>
<dbReference type="PROSITE" id="PS00236">
    <property type="entry name" value="NEUROTR_ION_CHANNEL"/>
    <property type="match status" value="1"/>
</dbReference>
<keyword evidence="13 15" id="KW-0407">Ion channel</keyword>
<evidence type="ECO:0000256" key="3">
    <source>
        <dbReference type="ARBA" id="ARBA00022475"/>
    </source>
</evidence>
<feature type="transmembrane region" description="Helical" evidence="15">
    <location>
        <begin position="273"/>
        <end position="290"/>
    </location>
</feature>
<evidence type="ECO:0000259" key="17">
    <source>
        <dbReference type="Pfam" id="PF02932"/>
    </source>
</evidence>
<keyword evidence="19" id="KW-1185">Reference proteome</keyword>
<keyword evidence="15" id="KW-0732">Signal</keyword>
<protein>
    <submittedName>
        <fullName evidence="18">Uncharacterized protein</fullName>
    </submittedName>
</protein>
<keyword evidence="10" id="KW-0675">Receptor</keyword>
<reference evidence="18 19" key="1">
    <citation type="submission" date="2024-01" db="EMBL/GenBank/DDBJ databases">
        <title>The genome of the rayed Mediterranean limpet Patella caerulea (Linnaeus, 1758).</title>
        <authorList>
            <person name="Anh-Thu Weber A."/>
            <person name="Halstead-Nussloch G."/>
        </authorList>
    </citation>
    <scope>NUCLEOTIDE SEQUENCE [LARGE SCALE GENOMIC DNA]</scope>
    <source>
        <strain evidence="18">AATW-2023a</strain>
        <tissue evidence="18">Whole specimen</tissue>
    </source>
</reference>
<feature type="transmembrane region" description="Helical" evidence="15">
    <location>
        <begin position="483"/>
        <end position="505"/>
    </location>
</feature>
<dbReference type="InterPro" id="IPR036734">
    <property type="entry name" value="Neur_chan_lig-bd_sf"/>
</dbReference>
<keyword evidence="3" id="KW-1003">Cell membrane</keyword>
<feature type="signal peptide" evidence="15">
    <location>
        <begin position="1"/>
        <end position="20"/>
    </location>
</feature>
<feature type="transmembrane region" description="Helical" evidence="15">
    <location>
        <begin position="243"/>
        <end position="266"/>
    </location>
</feature>
<dbReference type="InterPro" id="IPR006202">
    <property type="entry name" value="Neur_chan_lig-bd"/>
</dbReference>
<dbReference type="PANTHER" id="PTHR18945">
    <property type="entry name" value="NEUROTRANSMITTER GATED ION CHANNEL"/>
    <property type="match status" value="1"/>
</dbReference>
<name>A0AAN8JS79_PATCE</name>
<dbReference type="GO" id="GO:0022848">
    <property type="term" value="F:acetylcholine-gated monoatomic cation-selective channel activity"/>
    <property type="evidence" value="ECO:0007669"/>
    <property type="project" value="InterPro"/>
</dbReference>
<dbReference type="PRINTS" id="PR00254">
    <property type="entry name" value="NICOTINICR"/>
</dbReference>
<evidence type="ECO:0000256" key="14">
    <source>
        <dbReference type="ARBA" id="ARBA00034099"/>
    </source>
</evidence>
<keyword evidence="6" id="KW-0770">Synapse</keyword>
<keyword evidence="2 15" id="KW-0813">Transport</keyword>
<feature type="domain" description="Neurotransmitter-gated ion-channel ligand-binding" evidence="16">
    <location>
        <begin position="32"/>
        <end position="240"/>
    </location>
</feature>
<keyword evidence="5 15" id="KW-1133">Transmembrane helix</keyword>
<sequence length="511" mass="58760">MLRILVVLIAFSCVHNVVKCLLTDKKHGIEYLLYRDLFTNYNNGARPIRNASEALNVDFGLALNQILDLEEKRQVLTSAVWIYEEWFDDNLQWDPEKYNGLDTLIIPSTRIWLPDVFLFNTAGENLDGFVNVTGSKAMVRYDGLIRWMIPIMLKSSCGVDVTYFPYDYQKCELRFGSWVYDITQMDMHLKPAEVDISSYVVNSEYDLINVSVTRSLVDGSCCPGGGTHSIISVFIHVKRKSLYYDYIVIAPTIMLCFMTLFTFFLPCHKGEKIAIGLTVFLTLYVVQLFIAENVPDTNSTPILGVFLLMVMTFNCVSLIMATLVMNIKKRGEEEKCPDVPKWLLWLCHVVLSKIALTKFIWQDTCPGVDEKDGDVIEPDSKSCIQNHHFKNQEPISNADSDKSRNLDNEVAVINDYTSTNTSRFKVRNRKFVSPSERNDVICEPMLQNTNFQHDNEVKSAYDHALFMRRQWFFVAEVVDKFSFLIYLISMSFSILMVLFVIPFYFSDARTA</sequence>
<evidence type="ECO:0000313" key="18">
    <source>
        <dbReference type="EMBL" id="KAK6179138.1"/>
    </source>
</evidence>
<gene>
    <name evidence="18" type="ORF">SNE40_011560</name>
</gene>
<dbReference type="InterPro" id="IPR036719">
    <property type="entry name" value="Neuro-gated_channel_TM_sf"/>
</dbReference>
<evidence type="ECO:0000256" key="2">
    <source>
        <dbReference type="ARBA" id="ARBA00022448"/>
    </source>
</evidence>
<dbReference type="InterPro" id="IPR006201">
    <property type="entry name" value="Neur_channel"/>
</dbReference>
<feature type="domain" description="Neurotransmitter-gated ion-channel transmembrane" evidence="17">
    <location>
        <begin position="248"/>
        <end position="492"/>
    </location>
</feature>
<keyword evidence="7 15" id="KW-0406">Ion transport</keyword>
<comment type="caution">
    <text evidence="18">The sequence shown here is derived from an EMBL/GenBank/DDBJ whole genome shotgun (WGS) entry which is preliminary data.</text>
</comment>
<feature type="chain" id="PRO_5042668244" evidence="15">
    <location>
        <begin position="21"/>
        <end position="511"/>
    </location>
</feature>
<dbReference type="EMBL" id="JAZGQO010000008">
    <property type="protein sequence ID" value="KAK6179138.1"/>
    <property type="molecule type" value="Genomic_DNA"/>
</dbReference>
<dbReference type="PRINTS" id="PR00252">
    <property type="entry name" value="NRIONCHANNEL"/>
</dbReference>
<dbReference type="InterPro" id="IPR038050">
    <property type="entry name" value="Neuro_actylchol_rec"/>
</dbReference>
<keyword evidence="9" id="KW-1015">Disulfide bond</keyword>
<dbReference type="Gene3D" id="2.70.170.10">
    <property type="entry name" value="Neurotransmitter-gated ion-channel ligand-binding domain"/>
    <property type="match status" value="1"/>
</dbReference>
<keyword evidence="11" id="KW-0325">Glycoprotein</keyword>